<dbReference type="GO" id="GO:0047617">
    <property type="term" value="F:fatty acyl-CoA hydrolase activity"/>
    <property type="evidence" value="ECO:0007669"/>
    <property type="project" value="InterPro"/>
</dbReference>
<dbReference type="Gene3D" id="3.10.129.10">
    <property type="entry name" value="Hotdog Thioesterase"/>
    <property type="match status" value="1"/>
</dbReference>
<dbReference type="CDD" id="cd03443">
    <property type="entry name" value="PaaI_thioesterase"/>
    <property type="match status" value="1"/>
</dbReference>
<proteinExistence type="inferred from homology"/>
<reference evidence="5 7" key="3">
    <citation type="submission" date="2018-06" db="EMBL/GenBank/DDBJ databases">
        <authorList>
            <consortium name="Pathogen Informatics"/>
            <person name="Doyle S."/>
        </authorList>
    </citation>
    <scope>NUCLEOTIDE SEQUENCE [LARGE SCALE GENOMIC DNA]</scope>
    <source>
        <strain evidence="5 7">NCTC13159</strain>
    </source>
</reference>
<dbReference type="InterPro" id="IPR039298">
    <property type="entry name" value="ACOT13"/>
</dbReference>
<dbReference type="InterPro" id="IPR003736">
    <property type="entry name" value="PAAI_dom"/>
</dbReference>
<protein>
    <submittedName>
        <fullName evidence="5">Acyl-coenzyme A thioesterase PaaI</fullName>
        <ecNumber evidence="5">3.1.2.-</ecNumber>
    </submittedName>
</protein>
<dbReference type="KEGG" id="ppul:RO07_25175"/>
<accession>A0AAJ4ZBL0</accession>
<keyword evidence="2 5" id="KW-0378">Hydrolase</keyword>
<feature type="domain" description="Thioesterase" evidence="3">
    <location>
        <begin position="44"/>
        <end position="116"/>
    </location>
</feature>
<comment type="similarity">
    <text evidence="1">Belongs to the thioesterase PaaI family.</text>
</comment>
<evidence type="ECO:0000313" key="6">
    <source>
        <dbReference type="Proteomes" id="UP000035086"/>
    </source>
</evidence>
<dbReference type="SUPFAM" id="SSF54637">
    <property type="entry name" value="Thioesterase/thiol ester dehydrase-isomerase"/>
    <property type="match status" value="1"/>
</dbReference>
<dbReference type="EMBL" id="UGSJ01000001">
    <property type="protein sequence ID" value="SUA90330.1"/>
    <property type="molecule type" value="Genomic_DNA"/>
</dbReference>
<dbReference type="AlphaFoldDB" id="A0AAJ4ZBL0"/>
<sequence length="141" mass="14767">MTHSAPALRVESQFCRDQGITLVAHDHNSVVLACEVLPRHTNRHGNAHGGLVATLLDTAMGMATRASGAVENLGTVNLTINYLRPASGRITAHAHVRRSGRSLAFCEAEVRDMQGRPLATASAVFAVAAHTGDASSLPGPP</sequence>
<dbReference type="NCBIfam" id="TIGR00369">
    <property type="entry name" value="unchar_dom_1"/>
    <property type="match status" value="1"/>
</dbReference>
<reference evidence="4" key="2">
    <citation type="submission" date="2016-11" db="EMBL/GenBank/DDBJ databases">
        <title>Complete Genome Sequencing of Pandoraea pulmonicola DSM 16583.</title>
        <authorList>
            <person name="Chan K.-G."/>
        </authorList>
    </citation>
    <scope>NUCLEOTIDE SEQUENCE</scope>
    <source>
        <strain evidence="4">DSM 16583</strain>
    </source>
</reference>
<evidence type="ECO:0000256" key="2">
    <source>
        <dbReference type="ARBA" id="ARBA00022801"/>
    </source>
</evidence>
<dbReference type="EC" id="3.1.2.-" evidence="5"/>
<dbReference type="Pfam" id="PF03061">
    <property type="entry name" value="4HBT"/>
    <property type="match status" value="1"/>
</dbReference>
<gene>
    <name evidence="5" type="primary">paaI_1</name>
    <name evidence="5" type="ORF">NCTC13159_01813</name>
    <name evidence="4" type="ORF">RO07_25175</name>
</gene>
<evidence type="ECO:0000313" key="5">
    <source>
        <dbReference type="EMBL" id="SUA90330.1"/>
    </source>
</evidence>
<organism evidence="5 7">
    <name type="scientific">Pandoraea pulmonicola</name>
    <dbReference type="NCBI Taxonomy" id="93221"/>
    <lineage>
        <taxon>Bacteria</taxon>
        <taxon>Pseudomonadati</taxon>
        <taxon>Pseudomonadota</taxon>
        <taxon>Betaproteobacteria</taxon>
        <taxon>Burkholderiales</taxon>
        <taxon>Burkholderiaceae</taxon>
        <taxon>Pandoraea</taxon>
    </lineage>
</organism>
<evidence type="ECO:0000313" key="4">
    <source>
        <dbReference type="EMBL" id="APD13325.1"/>
    </source>
</evidence>
<reference evidence="6" key="1">
    <citation type="submission" date="2014-12" db="EMBL/GenBank/DDBJ databases">
        <title>Complete Genome Sequencing of Pandoraea pulmonicola DSM 16583.</title>
        <authorList>
            <person name="Chan K.-G."/>
        </authorList>
    </citation>
    <scope>NUCLEOTIDE SEQUENCE [LARGE SCALE GENOMIC DNA]</scope>
    <source>
        <strain evidence="6">DSM 16583</strain>
    </source>
</reference>
<dbReference type="Proteomes" id="UP000254589">
    <property type="component" value="Unassembled WGS sequence"/>
</dbReference>
<evidence type="ECO:0000259" key="3">
    <source>
        <dbReference type="Pfam" id="PF03061"/>
    </source>
</evidence>
<evidence type="ECO:0000256" key="1">
    <source>
        <dbReference type="ARBA" id="ARBA00008324"/>
    </source>
</evidence>
<dbReference type="InterPro" id="IPR029069">
    <property type="entry name" value="HotDog_dom_sf"/>
</dbReference>
<keyword evidence="6" id="KW-1185">Reference proteome</keyword>
<dbReference type="EMBL" id="CP010310">
    <property type="protein sequence ID" value="APD13325.1"/>
    <property type="molecule type" value="Genomic_DNA"/>
</dbReference>
<dbReference type="PANTHER" id="PTHR21660">
    <property type="entry name" value="THIOESTERASE SUPERFAMILY MEMBER-RELATED"/>
    <property type="match status" value="1"/>
</dbReference>
<dbReference type="PANTHER" id="PTHR21660:SF1">
    <property type="entry name" value="ACYL-COENZYME A THIOESTERASE 13"/>
    <property type="match status" value="1"/>
</dbReference>
<dbReference type="Proteomes" id="UP000035086">
    <property type="component" value="Chromosome"/>
</dbReference>
<evidence type="ECO:0000313" key="7">
    <source>
        <dbReference type="Proteomes" id="UP000254589"/>
    </source>
</evidence>
<dbReference type="InterPro" id="IPR006683">
    <property type="entry name" value="Thioestr_dom"/>
</dbReference>
<name>A0AAJ4ZBL0_PANPU</name>